<dbReference type="SUPFAM" id="SSF47781">
    <property type="entry name" value="RuvA domain 2-like"/>
    <property type="match status" value="1"/>
</dbReference>
<feature type="signal peptide" evidence="1">
    <location>
        <begin position="1"/>
        <end position="22"/>
    </location>
</feature>
<keyword evidence="1" id="KW-0732">Signal</keyword>
<dbReference type="PANTHER" id="PTHR21180:SF32">
    <property type="entry name" value="ENDONUCLEASE_EXONUCLEASE_PHOSPHATASE FAMILY DOMAIN-CONTAINING PROTEIN 1"/>
    <property type="match status" value="1"/>
</dbReference>
<keyword evidence="3" id="KW-1185">Reference proteome</keyword>
<dbReference type="EMBL" id="JAHCVK010000004">
    <property type="protein sequence ID" value="MBT0653694.1"/>
    <property type="molecule type" value="Genomic_DNA"/>
</dbReference>
<organism evidence="2 3">
    <name type="scientific">Geomobilimonas luticola</name>
    <dbReference type="NCBI Taxonomy" id="1114878"/>
    <lineage>
        <taxon>Bacteria</taxon>
        <taxon>Pseudomonadati</taxon>
        <taxon>Thermodesulfobacteriota</taxon>
        <taxon>Desulfuromonadia</taxon>
        <taxon>Geobacterales</taxon>
        <taxon>Geobacteraceae</taxon>
        <taxon>Geomobilimonas</taxon>
    </lineage>
</organism>
<reference evidence="2 3" key="1">
    <citation type="submission" date="2021-05" db="EMBL/GenBank/DDBJ databases">
        <title>The draft genome of Geobacter luticola JCM 17780.</title>
        <authorList>
            <person name="Xu Z."/>
            <person name="Masuda Y."/>
            <person name="Itoh H."/>
            <person name="Senoo K."/>
        </authorList>
    </citation>
    <scope>NUCLEOTIDE SEQUENCE [LARGE SCALE GENOMIC DNA]</scope>
    <source>
        <strain evidence="2 3">JCM 17780</strain>
    </source>
</reference>
<accession>A0ABS5SE90</accession>
<evidence type="ECO:0000313" key="3">
    <source>
        <dbReference type="Proteomes" id="UP000756860"/>
    </source>
</evidence>
<protein>
    <submittedName>
        <fullName evidence="2">Helix-hairpin-helix domain-containing protein</fullName>
    </submittedName>
</protein>
<sequence>MKMYRVFAAIIAMMVFGAVCHAETKAVPKAEAKKAGAAAKVDLNSASSAELETLPGIGSATAKKIIAGRPYAAVGDLAKAGVPAKTIEKITPLVIVGSATAAPAKPAAPKALGLPAAAPAKAPAATPAGAAAKSAKPATPPPAGKDMVWVNMDSKIYHKQGSKWYGKTKQGNYMSESEAIKAGYRESKSGAK</sequence>
<name>A0ABS5SE90_9BACT</name>
<comment type="caution">
    <text evidence="2">The sequence shown here is derived from an EMBL/GenBank/DDBJ whole genome shotgun (WGS) entry which is preliminary data.</text>
</comment>
<dbReference type="PANTHER" id="PTHR21180">
    <property type="entry name" value="ENDONUCLEASE/EXONUCLEASE/PHOSPHATASE FAMILY DOMAIN-CONTAINING PROTEIN 1"/>
    <property type="match status" value="1"/>
</dbReference>
<dbReference type="Proteomes" id="UP000756860">
    <property type="component" value="Unassembled WGS sequence"/>
</dbReference>
<evidence type="ECO:0000313" key="2">
    <source>
        <dbReference type="EMBL" id="MBT0653694.1"/>
    </source>
</evidence>
<dbReference type="InterPro" id="IPR051675">
    <property type="entry name" value="Endo/Exo/Phosphatase_dom_1"/>
</dbReference>
<feature type="chain" id="PRO_5045364264" evidence="1">
    <location>
        <begin position="23"/>
        <end position="192"/>
    </location>
</feature>
<evidence type="ECO:0000256" key="1">
    <source>
        <dbReference type="SAM" id="SignalP"/>
    </source>
</evidence>
<dbReference type="RefSeq" id="WP_214175686.1">
    <property type="nucleotide sequence ID" value="NZ_JAHCVK010000004.1"/>
</dbReference>
<gene>
    <name evidence="2" type="ORF">KI810_11555</name>
</gene>
<proteinExistence type="predicted"/>
<dbReference type="Pfam" id="PF12836">
    <property type="entry name" value="HHH_3"/>
    <property type="match status" value="1"/>
</dbReference>
<dbReference type="Gene3D" id="1.10.150.320">
    <property type="entry name" value="Photosystem II 12 kDa extrinsic protein"/>
    <property type="match status" value="1"/>
</dbReference>
<dbReference type="InterPro" id="IPR010994">
    <property type="entry name" value="RuvA_2-like"/>
</dbReference>